<protein>
    <recommendedName>
        <fullName evidence="3">BTB domain-containing protein</fullName>
    </recommendedName>
</protein>
<evidence type="ECO:0000313" key="2">
    <source>
        <dbReference type="Proteomes" id="UP001355207"/>
    </source>
</evidence>
<evidence type="ECO:0008006" key="3">
    <source>
        <dbReference type="Google" id="ProtNLM"/>
    </source>
</evidence>
<keyword evidence="2" id="KW-1185">Reference proteome</keyword>
<dbReference type="Proteomes" id="UP001355207">
    <property type="component" value="Chromosome 1"/>
</dbReference>
<organism evidence="1 2">
    <name type="scientific">Kwoniella dendrophila CBS 6074</name>
    <dbReference type="NCBI Taxonomy" id="1295534"/>
    <lineage>
        <taxon>Eukaryota</taxon>
        <taxon>Fungi</taxon>
        <taxon>Dikarya</taxon>
        <taxon>Basidiomycota</taxon>
        <taxon>Agaricomycotina</taxon>
        <taxon>Tremellomycetes</taxon>
        <taxon>Tremellales</taxon>
        <taxon>Cryptococcaceae</taxon>
        <taxon>Kwoniella</taxon>
    </lineage>
</organism>
<gene>
    <name evidence="1" type="ORF">L201_000796</name>
</gene>
<proteinExistence type="predicted"/>
<dbReference type="GeneID" id="91091468"/>
<dbReference type="EMBL" id="CP144098">
    <property type="protein sequence ID" value="WWC85926.1"/>
    <property type="molecule type" value="Genomic_DNA"/>
</dbReference>
<reference evidence="1 2" key="1">
    <citation type="submission" date="2024-01" db="EMBL/GenBank/DDBJ databases">
        <title>Comparative genomics of Cryptococcus and Kwoniella reveals pathogenesis evolution and contrasting modes of karyotype evolution via chromosome fusion or intercentromeric recombination.</title>
        <authorList>
            <person name="Coelho M.A."/>
            <person name="David-Palma M."/>
            <person name="Shea T."/>
            <person name="Bowers K."/>
            <person name="McGinley-Smith S."/>
            <person name="Mohammad A.W."/>
            <person name="Gnirke A."/>
            <person name="Yurkov A.M."/>
            <person name="Nowrousian M."/>
            <person name="Sun S."/>
            <person name="Cuomo C.A."/>
            <person name="Heitman J."/>
        </authorList>
    </citation>
    <scope>NUCLEOTIDE SEQUENCE [LARGE SCALE GENOMIC DNA]</scope>
    <source>
        <strain evidence="1 2">CBS 6074</strain>
    </source>
</reference>
<evidence type="ECO:0000313" key="1">
    <source>
        <dbReference type="EMBL" id="WWC85926.1"/>
    </source>
</evidence>
<dbReference type="RefSeq" id="XP_066072689.1">
    <property type="nucleotide sequence ID" value="XM_066216592.1"/>
</dbReference>
<sequence length="257" mass="29137">MTDMVDPASEEPQIVWHPSFTSGNVTFIANNGVHLAENCDQLARGSDLFKVMLSLPQPEGVIDGANKESTAVKKDGKIFEIDATSELTAIFLALIYARIPLKPPTTLQDTAKILDLCYKFDCTEEVTKIVRAALIGDSHNRLWELLAIASHRDDVELGKVALEKMNKESFIHGREPHESHGSWFLYRMSKLSWRWQGRLMNLVLKEEEVTANRMGWVTRVSKKGRDYDAREFGPTQIPALTFKEEDWTSFVHQFLTG</sequence>
<name>A0AAX4JLT0_9TREE</name>
<dbReference type="AlphaFoldDB" id="A0AAX4JLT0"/>
<accession>A0AAX4JLT0</accession>